<dbReference type="PANTHER" id="PTHR36836:SF1">
    <property type="entry name" value="COLANIC ACID BIOSYNTHESIS PROTEIN WCAK"/>
    <property type="match status" value="1"/>
</dbReference>
<sequence length="565" mass="61915">MICFLQELPTDSGFFELGSDPDSSCAPDNPVRWKLFFASKHRSVVRVVVLGDIGQPVYHVGDEAMTHAVVDELRARGVSDIVLLSRDPEQSTRIFGTESVKTLEFPWPPHRRETYLREIRAVLAGDMTALPAEDQVHALIETLKTCDGVVIAGGGNMTSPYGWLLYERAAVGAIANALGKPLVISGQTVGPVLTGPDYDTVVELFRSATLTSVREQTSWDLMRNAGVPAGLTLDDASFFEVDHALPAALELDQVTYKPRADRPFLVATFAPGTGAMDRDAFNQRIAEVLDRIADAGNLDVVMIPHMSHPGQADIDIETHQDIRRRMTTENVMVCGQLSAEESASLTMQAEVVVASRYHPVVFALSSGVPCLGIAVDYYGEVRIGGALANWGLGHTMRSLRHLATPEFDAFVDQFWASRGDIRSYLKQMSPAQGDFQRAWWDFVVETLKGSRPEAPVLVSPEPAFLELASGEHPAVAQLTANNELHIGHQSVELFGLTNLLEDTRGSLGAMEAVRDGLNQVTSALAATESEGHHLRIERDHLQEKLQLLESSLLVRACRKLRLLPR</sequence>
<dbReference type="AlphaFoldDB" id="A1R9B9"/>
<dbReference type="eggNOG" id="COG2327">
    <property type="taxonomic scope" value="Bacteria"/>
</dbReference>
<evidence type="ECO:0000259" key="1">
    <source>
        <dbReference type="Pfam" id="PF04230"/>
    </source>
</evidence>
<protein>
    <submittedName>
        <fullName evidence="2">Polysaccharide pyruvyl transferase family protein</fullName>
    </submittedName>
</protein>
<dbReference type="InterPro" id="IPR007345">
    <property type="entry name" value="Polysacch_pyruvyl_Trfase"/>
</dbReference>
<dbReference type="STRING" id="290340.AAur_3131"/>
<keyword evidence="2" id="KW-0808">Transferase</keyword>
<dbReference type="EMBL" id="CP000474">
    <property type="protein sequence ID" value="ABM09576.1"/>
    <property type="molecule type" value="Genomic_DNA"/>
</dbReference>
<dbReference type="KEGG" id="aau:AAur_3131"/>
<proteinExistence type="predicted"/>
<feature type="domain" description="Polysaccharide pyruvyl transferase" evidence="1">
    <location>
        <begin position="60"/>
        <end position="377"/>
    </location>
</feature>
<evidence type="ECO:0000313" key="3">
    <source>
        <dbReference type="Proteomes" id="UP000000637"/>
    </source>
</evidence>
<dbReference type="PANTHER" id="PTHR36836">
    <property type="entry name" value="COLANIC ACID BIOSYNTHESIS PROTEIN WCAK"/>
    <property type="match status" value="1"/>
</dbReference>
<organism evidence="2 3">
    <name type="scientific">Paenarthrobacter aurescens (strain TC1)</name>
    <dbReference type="NCBI Taxonomy" id="290340"/>
    <lineage>
        <taxon>Bacteria</taxon>
        <taxon>Bacillati</taxon>
        <taxon>Actinomycetota</taxon>
        <taxon>Actinomycetes</taxon>
        <taxon>Micrococcales</taxon>
        <taxon>Micrococcaceae</taxon>
        <taxon>Paenarthrobacter</taxon>
    </lineage>
</organism>
<dbReference type="Gene3D" id="3.40.50.2000">
    <property type="entry name" value="Glycogen Phosphorylase B"/>
    <property type="match status" value="1"/>
</dbReference>
<dbReference type="HOGENOM" id="CLU_531953_0_0_11"/>
<dbReference type="Proteomes" id="UP000000637">
    <property type="component" value="Chromosome"/>
</dbReference>
<name>A1R9B9_PAEAT</name>
<dbReference type="Pfam" id="PF04230">
    <property type="entry name" value="PS_pyruv_trans"/>
    <property type="match status" value="1"/>
</dbReference>
<evidence type="ECO:0000313" key="2">
    <source>
        <dbReference type="EMBL" id="ABM09576.1"/>
    </source>
</evidence>
<dbReference type="GO" id="GO:0016740">
    <property type="term" value="F:transferase activity"/>
    <property type="evidence" value="ECO:0007669"/>
    <property type="project" value="UniProtKB-KW"/>
</dbReference>
<gene>
    <name evidence="2" type="ordered locus">AAur_3131</name>
</gene>
<accession>A1R9B9</accession>
<reference evidence="2 3" key="1">
    <citation type="journal article" date="2006" name="PLoS Genet.">
        <title>Secrets of soil survival revealed by the genome sequence of Arthrobacter aurescens TC1.</title>
        <authorList>
            <person name="Mongodin E.F."/>
            <person name="Shapir N."/>
            <person name="Daugherty S.C."/>
            <person name="DeBoy R.T."/>
            <person name="Emerson J.B."/>
            <person name="Shvartzbeyn A."/>
            <person name="Radune D."/>
            <person name="Vamathevan J."/>
            <person name="Riggs F."/>
            <person name="Grinberg V."/>
            <person name="Khouri H."/>
            <person name="Wackett L.P."/>
            <person name="Nelson K.E."/>
            <person name="Sadowsky M.J."/>
        </authorList>
    </citation>
    <scope>NUCLEOTIDE SEQUENCE [LARGE SCALE GENOMIC DNA]</scope>
    <source>
        <strain evidence="2 3">TC1</strain>
    </source>
</reference>
<keyword evidence="3" id="KW-1185">Reference proteome</keyword>